<feature type="coiled-coil region" evidence="5">
    <location>
        <begin position="42"/>
        <end position="122"/>
    </location>
</feature>
<dbReference type="Pfam" id="PF00038">
    <property type="entry name" value="Filament"/>
    <property type="match status" value="1"/>
</dbReference>
<evidence type="ECO:0000256" key="5">
    <source>
        <dbReference type="SAM" id="Coils"/>
    </source>
</evidence>
<protein>
    <submittedName>
        <fullName evidence="7">KRT82 protein</fullName>
    </submittedName>
</protein>
<dbReference type="Gene3D" id="1.20.5.170">
    <property type="match status" value="1"/>
</dbReference>
<feature type="domain" description="IF rod" evidence="6">
    <location>
        <begin position="1"/>
        <end position="143"/>
    </location>
</feature>
<dbReference type="PRINTS" id="PR01276">
    <property type="entry name" value="TYPE2KERATIN"/>
</dbReference>
<keyword evidence="1" id="KW-0416">Keratin</keyword>
<accession>A0A7K4LFR7</accession>
<keyword evidence="8" id="KW-1185">Reference proteome</keyword>
<dbReference type="Proteomes" id="UP000534426">
    <property type="component" value="Unassembled WGS sequence"/>
</dbReference>
<dbReference type="GO" id="GO:0045109">
    <property type="term" value="P:intermediate filament organization"/>
    <property type="evidence" value="ECO:0007669"/>
    <property type="project" value="TreeGrafter"/>
</dbReference>
<dbReference type="SUPFAM" id="SSF64593">
    <property type="entry name" value="Intermediate filament protein, coiled coil region"/>
    <property type="match status" value="1"/>
</dbReference>
<dbReference type="InterPro" id="IPR039008">
    <property type="entry name" value="IF_rod_dom"/>
</dbReference>
<dbReference type="PROSITE" id="PS51842">
    <property type="entry name" value="IF_ROD_2"/>
    <property type="match status" value="1"/>
</dbReference>
<dbReference type="PANTHER" id="PTHR45616:SF21">
    <property type="entry name" value="KERATIN, TYPE II CYTOSKELETAL 7"/>
    <property type="match status" value="1"/>
</dbReference>
<dbReference type="GO" id="GO:0045095">
    <property type="term" value="C:keratin filament"/>
    <property type="evidence" value="ECO:0007669"/>
    <property type="project" value="InterPro"/>
</dbReference>
<evidence type="ECO:0000256" key="4">
    <source>
        <dbReference type="RuleBase" id="RU000685"/>
    </source>
</evidence>
<dbReference type="Gene3D" id="1.20.5.500">
    <property type="entry name" value="Single helix bin"/>
    <property type="match status" value="1"/>
</dbReference>
<comment type="similarity">
    <text evidence="4">Belongs to the intermediate filament family.</text>
</comment>
<keyword evidence="3 5" id="KW-0175">Coiled coil</keyword>
<dbReference type="PANTHER" id="PTHR45616">
    <property type="entry name" value="GATA-TYPE DOMAIN-CONTAINING PROTEIN"/>
    <property type="match status" value="1"/>
</dbReference>
<dbReference type="GO" id="GO:0031424">
    <property type="term" value="P:keratinization"/>
    <property type="evidence" value="ECO:0007669"/>
    <property type="project" value="TreeGrafter"/>
</dbReference>
<sequence length="143" mass="16503">VIADVKAQYEDVAKRSWAKAESWYYSRYEELRETAGKHDDSLHNTKNEIMELNWVIQRLNGELESTKAQRCKLEGAVAEAEEQGEGVIKDGKCKLSRLESALQKAKADLARQLREYQELLNVKLALDIEIMTYRKLLEGEESR</sequence>
<evidence type="ECO:0000259" key="6">
    <source>
        <dbReference type="PROSITE" id="PS51842"/>
    </source>
</evidence>
<dbReference type="FunFam" id="1.20.5.170:FF:000004">
    <property type="entry name" value="Keratin, type II cytoskeletal 5"/>
    <property type="match status" value="1"/>
</dbReference>
<evidence type="ECO:0000256" key="1">
    <source>
        <dbReference type="ARBA" id="ARBA00022744"/>
    </source>
</evidence>
<gene>
    <name evidence="7" type="primary">Krt82</name>
    <name evidence="7" type="ORF">CRYUND_R07155</name>
</gene>
<feature type="non-terminal residue" evidence="7">
    <location>
        <position position="143"/>
    </location>
</feature>
<dbReference type="GO" id="GO:0005615">
    <property type="term" value="C:extracellular space"/>
    <property type="evidence" value="ECO:0007669"/>
    <property type="project" value="TreeGrafter"/>
</dbReference>
<dbReference type="EMBL" id="VWPW01011922">
    <property type="protein sequence ID" value="NWJ03060.1"/>
    <property type="molecule type" value="Genomic_DNA"/>
</dbReference>
<name>A0A7K4LFR7_9AVES</name>
<dbReference type="InterPro" id="IPR018039">
    <property type="entry name" value="IF_conserved"/>
</dbReference>
<dbReference type="InterPro" id="IPR003054">
    <property type="entry name" value="Keratin_II"/>
</dbReference>
<comment type="caution">
    <text evidence="7">The sequence shown here is derived from an EMBL/GenBank/DDBJ whole genome shotgun (WGS) entry which is preliminary data.</text>
</comment>
<reference evidence="7 8" key="1">
    <citation type="submission" date="2019-09" db="EMBL/GenBank/DDBJ databases">
        <title>Bird 10,000 Genomes (B10K) Project - Family phase.</title>
        <authorList>
            <person name="Zhang G."/>
        </authorList>
    </citation>
    <scope>NUCLEOTIDE SEQUENCE [LARGE SCALE GENOMIC DNA]</scope>
    <source>
        <strain evidence="7">B10K-MSB-37135</strain>
        <tissue evidence="7">Heart</tissue>
    </source>
</reference>
<dbReference type="GO" id="GO:0030280">
    <property type="term" value="F:structural constituent of skin epidermis"/>
    <property type="evidence" value="ECO:0007669"/>
    <property type="project" value="TreeGrafter"/>
</dbReference>
<evidence type="ECO:0000256" key="2">
    <source>
        <dbReference type="ARBA" id="ARBA00022754"/>
    </source>
</evidence>
<keyword evidence="2 4" id="KW-0403">Intermediate filament</keyword>
<dbReference type="FunFam" id="1.20.5.500:FF:000001">
    <property type="entry name" value="Type II keratin 23"/>
    <property type="match status" value="1"/>
</dbReference>
<proteinExistence type="inferred from homology"/>
<evidence type="ECO:0000256" key="3">
    <source>
        <dbReference type="ARBA" id="ARBA00023054"/>
    </source>
</evidence>
<feature type="non-terminal residue" evidence="7">
    <location>
        <position position="1"/>
    </location>
</feature>
<evidence type="ECO:0000313" key="8">
    <source>
        <dbReference type="Proteomes" id="UP000534426"/>
    </source>
</evidence>
<evidence type="ECO:0000313" key="7">
    <source>
        <dbReference type="EMBL" id="NWJ03060.1"/>
    </source>
</evidence>
<dbReference type="PROSITE" id="PS00226">
    <property type="entry name" value="IF_ROD_1"/>
    <property type="match status" value="1"/>
</dbReference>
<dbReference type="SMART" id="SM01391">
    <property type="entry name" value="Filament"/>
    <property type="match status" value="1"/>
</dbReference>
<dbReference type="AlphaFoldDB" id="A0A7K4LFR7"/>
<organism evidence="7 8">
    <name type="scientific">Crypturellus undulatus</name>
    <dbReference type="NCBI Taxonomy" id="48396"/>
    <lineage>
        <taxon>Eukaryota</taxon>
        <taxon>Metazoa</taxon>
        <taxon>Chordata</taxon>
        <taxon>Craniata</taxon>
        <taxon>Vertebrata</taxon>
        <taxon>Euteleostomi</taxon>
        <taxon>Archelosauria</taxon>
        <taxon>Archosauria</taxon>
        <taxon>Dinosauria</taxon>
        <taxon>Saurischia</taxon>
        <taxon>Theropoda</taxon>
        <taxon>Coelurosauria</taxon>
        <taxon>Aves</taxon>
        <taxon>Palaeognathae</taxon>
        <taxon>Tinamiformes</taxon>
        <taxon>Tinamidae</taxon>
        <taxon>Crypturellus</taxon>
    </lineage>
</organism>